<feature type="domain" description="Glycosyltransferase subfamily 4-like N-terminal" evidence="2">
    <location>
        <begin position="14"/>
        <end position="173"/>
    </location>
</feature>
<dbReference type="InterPro" id="IPR001296">
    <property type="entry name" value="Glyco_trans_1"/>
</dbReference>
<evidence type="ECO:0000259" key="1">
    <source>
        <dbReference type="Pfam" id="PF00534"/>
    </source>
</evidence>
<reference evidence="3 4" key="1">
    <citation type="submission" date="2024-06" db="EMBL/GenBank/DDBJ databases">
        <title>Genomic Encyclopedia of Type Strains, Phase IV (KMG-IV): sequencing the most valuable type-strain genomes for metagenomic binning, comparative biology and taxonomic classification.</title>
        <authorList>
            <person name="Goeker M."/>
        </authorList>
    </citation>
    <scope>NUCLEOTIDE SEQUENCE [LARGE SCALE GENOMIC DNA]</scope>
    <source>
        <strain evidence="3 4">DSM 21460</strain>
    </source>
</reference>
<gene>
    <name evidence="3" type="ORF">ABID14_000767</name>
</gene>
<dbReference type="Gene3D" id="3.40.50.2000">
    <property type="entry name" value="Glycogen Phosphorylase B"/>
    <property type="match status" value="2"/>
</dbReference>
<name>A0ABV2JBI6_9FIRM</name>
<dbReference type="PANTHER" id="PTHR12526:SF638">
    <property type="entry name" value="SPORE COAT PROTEIN SA"/>
    <property type="match status" value="1"/>
</dbReference>
<dbReference type="RefSeq" id="WP_354367297.1">
    <property type="nucleotide sequence ID" value="NZ_JBEPMA010000003.1"/>
</dbReference>
<sequence>MIKVLHLISGGDTGGAKTHIFTLMKGLVGKVDAKIICFIKDTFYEEAKELGFNIEVFEQKKRSDLSVVTRLSDEIKKEKYDIVHAHGARANFIAMFLKNKISVPMITTIHSDYMLDFKDNFYKNLIYTTLNKMALKKFDHYICVSDNFKDMLIERGFDSDKIHVLYNGIDTEEKIDFLPKVAFLQKHKVVYNGEFIVGIAARLDKVKDHETFIKAARKVIDKNLDILFLIAGDGDERTNLEEMVQNLGISSQVYFLNFVKDKYSFFNAIDLNVLTSISESFPYVIMEAALVGVPTISTRVGGIPEIVKDDVTGYLFEVGDENSLSNYILKLYRDIGKLKTLGINMKENVKENYSHEAMGETQFKIYERILQGGRK</sequence>
<organism evidence="3 4">
    <name type="scientific">Peptoniphilus olsenii</name>
    <dbReference type="NCBI Taxonomy" id="411570"/>
    <lineage>
        <taxon>Bacteria</taxon>
        <taxon>Bacillati</taxon>
        <taxon>Bacillota</taxon>
        <taxon>Tissierellia</taxon>
        <taxon>Tissierellales</taxon>
        <taxon>Peptoniphilaceae</taxon>
        <taxon>Peptoniphilus</taxon>
    </lineage>
</organism>
<dbReference type="Proteomes" id="UP001549162">
    <property type="component" value="Unassembled WGS sequence"/>
</dbReference>
<keyword evidence="4" id="KW-1185">Reference proteome</keyword>
<dbReference type="SUPFAM" id="SSF53756">
    <property type="entry name" value="UDP-Glycosyltransferase/glycogen phosphorylase"/>
    <property type="match status" value="1"/>
</dbReference>
<dbReference type="InterPro" id="IPR028098">
    <property type="entry name" value="Glyco_trans_4-like_N"/>
</dbReference>
<evidence type="ECO:0000313" key="4">
    <source>
        <dbReference type="Proteomes" id="UP001549162"/>
    </source>
</evidence>
<dbReference type="Pfam" id="PF13439">
    <property type="entry name" value="Glyco_transf_4"/>
    <property type="match status" value="1"/>
</dbReference>
<dbReference type="PANTHER" id="PTHR12526">
    <property type="entry name" value="GLYCOSYLTRANSFERASE"/>
    <property type="match status" value="1"/>
</dbReference>
<evidence type="ECO:0000259" key="2">
    <source>
        <dbReference type="Pfam" id="PF13439"/>
    </source>
</evidence>
<protein>
    <submittedName>
        <fullName evidence="3">Glycosyltransferase involved in cell wall biosynthesis</fullName>
    </submittedName>
</protein>
<dbReference type="Pfam" id="PF00534">
    <property type="entry name" value="Glycos_transf_1"/>
    <property type="match status" value="1"/>
</dbReference>
<dbReference type="EMBL" id="JBEPMA010000003">
    <property type="protein sequence ID" value="MET3617139.1"/>
    <property type="molecule type" value="Genomic_DNA"/>
</dbReference>
<accession>A0ABV2JBI6</accession>
<evidence type="ECO:0000313" key="3">
    <source>
        <dbReference type="EMBL" id="MET3617139.1"/>
    </source>
</evidence>
<proteinExistence type="predicted"/>
<comment type="caution">
    <text evidence="3">The sequence shown here is derived from an EMBL/GenBank/DDBJ whole genome shotgun (WGS) entry which is preliminary data.</text>
</comment>
<feature type="domain" description="Glycosyl transferase family 1" evidence="1">
    <location>
        <begin position="189"/>
        <end position="344"/>
    </location>
</feature>